<feature type="non-terminal residue" evidence="3">
    <location>
        <position position="240"/>
    </location>
</feature>
<organism evidence="3 4">
    <name type="scientific">Thalictrum thalictroides</name>
    <name type="common">Rue-anemone</name>
    <name type="synonym">Anemone thalictroides</name>
    <dbReference type="NCBI Taxonomy" id="46969"/>
    <lineage>
        <taxon>Eukaryota</taxon>
        <taxon>Viridiplantae</taxon>
        <taxon>Streptophyta</taxon>
        <taxon>Embryophyta</taxon>
        <taxon>Tracheophyta</taxon>
        <taxon>Spermatophyta</taxon>
        <taxon>Magnoliopsida</taxon>
        <taxon>Ranunculales</taxon>
        <taxon>Ranunculaceae</taxon>
        <taxon>Thalictroideae</taxon>
        <taxon>Thalictrum</taxon>
    </lineage>
</organism>
<dbReference type="PROSITE" id="PS51222">
    <property type="entry name" value="DCD"/>
    <property type="match status" value="1"/>
</dbReference>
<dbReference type="SMART" id="SM00767">
    <property type="entry name" value="DCD"/>
    <property type="match status" value="1"/>
</dbReference>
<dbReference type="InterPro" id="IPR013989">
    <property type="entry name" value="Dev_and_cell_death_domain"/>
</dbReference>
<feature type="region of interest" description="Disordered" evidence="1">
    <location>
        <begin position="1"/>
        <end position="44"/>
    </location>
</feature>
<dbReference type="AlphaFoldDB" id="A0A7J6WYU5"/>
<reference evidence="3 4" key="1">
    <citation type="submission" date="2020-06" db="EMBL/GenBank/DDBJ databases">
        <title>Transcriptomic and genomic resources for Thalictrum thalictroides and T. hernandezii: Facilitating candidate gene discovery in an emerging model plant lineage.</title>
        <authorList>
            <person name="Arias T."/>
            <person name="Riano-Pachon D.M."/>
            <person name="Di Stilio V.S."/>
        </authorList>
    </citation>
    <scope>NUCLEOTIDE SEQUENCE [LARGE SCALE GENOMIC DNA]</scope>
    <source>
        <strain evidence="4">cv. WT478/WT964</strain>
        <tissue evidence="3">Leaves</tissue>
    </source>
</reference>
<proteinExistence type="predicted"/>
<gene>
    <name evidence="3" type="ORF">FRX31_007792</name>
</gene>
<dbReference type="PANTHER" id="PTHR46444">
    <property type="entry name" value="DCD (DEVELOPMENT AND CELL DEATH) DOMAIN PROTEIN-RELATED"/>
    <property type="match status" value="1"/>
</dbReference>
<dbReference type="Proteomes" id="UP000554482">
    <property type="component" value="Unassembled WGS sequence"/>
</dbReference>
<evidence type="ECO:0000313" key="4">
    <source>
        <dbReference type="Proteomes" id="UP000554482"/>
    </source>
</evidence>
<comment type="caution">
    <text evidence="3">The sequence shown here is derived from an EMBL/GenBank/DDBJ whole genome shotgun (WGS) entry which is preliminary data.</text>
</comment>
<dbReference type="EMBL" id="JABWDY010007843">
    <property type="protein sequence ID" value="KAF5202621.1"/>
    <property type="molecule type" value="Genomic_DNA"/>
</dbReference>
<dbReference type="Pfam" id="PF10539">
    <property type="entry name" value="Dev_Cell_Death"/>
    <property type="match status" value="1"/>
</dbReference>
<feature type="compositionally biased region" description="Basic and acidic residues" evidence="1">
    <location>
        <begin position="19"/>
        <end position="28"/>
    </location>
</feature>
<feature type="compositionally biased region" description="Low complexity" evidence="1">
    <location>
        <begin position="34"/>
        <end position="44"/>
    </location>
</feature>
<dbReference type="PANTHER" id="PTHR46444:SF19">
    <property type="entry name" value="OS02G0745600 PROTEIN"/>
    <property type="match status" value="1"/>
</dbReference>
<sequence>MAKVGKGKKRKQAENDGLIENKKIEKTSPKRKMASTVSDASTSVVPVPNTSTVVSSVSTAVALVSNTSTSISPVSVNGTEGSTQENMEKKGDKERIAGFIFMCNGRTKPECYTYRVFGLPGGKMDIVENIKEGTKLFLFDTDLKLLYGVYKATSSGGNRLEPAAFGGRFPAQVRFKILSDFLPLPESEFRLAIQDNYERSRFKPELSNKQVKKLINMFKPITLPPSGQVPHPVPNVALPQ</sequence>
<keyword evidence="4" id="KW-1185">Reference proteome</keyword>
<feature type="compositionally biased region" description="Basic residues" evidence="1">
    <location>
        <begin position="1"/>
        <end position="11"/>
    </location>
</feature>
<accession>A0A7J6WYU5</accession>
<evidence type="ECO:0000256" key="1">
    <source>
        <dbReference type="SAM" id="MobiDB-lite"/>
    </source>
</evidence>
<feature type="domain" description="DCD" evidence="2">
    <location>
        <begin position="94"/>
        <end position="220"/>
    </location>
</feature>
<protein>
    <submittedName>
        <fullName evidence="3">B2 protein</fullName>
    </submittedName>
</protein>
<evidence type="ECO:0000259" key="2">
    <source>
        <dbReference type="PROSITE" id="PS51222"/>
    </source>
</evidence>
<dbReference type="OrthoDB" id="1920894at2759"/>
<name>A0A7J6WYU5_THATH</name>
<evidence type="ECO:0000313" key="3">
    <source>
        <dbReference type="EMBL" id="KAF5202621.1"/>
    </source>
</evidence>